<organism evidence="7 8">
    <name type="scientific">Deinandra increscens subsp. villosa</name>
    <dbReference type="NCBI Taxonomy" id="3103831"/>
    <lineage>
        <taxon>Eukaryota</taxon>
        <taxon>Viridiplantae</taxon>
        <taxon>Streptophyta</taxon>
        <taxon>Embryophyta</taxon>
        <taxon>Tracheophyta</taxon>
        <taxon>Spermatophyta</taxon>
        <taxon>Magnoliopsida</taxon>
        <taxon>eudicotyledons</taxon>
        <taxon>Gunneridae</taxon>
        <taxon>Pentapetalae</taxon>
        <taxon>asterids</taxon>
        <taxon>campanulids</taxon>
        <taxon>Asterales</taxon>
        <taxon>Asteraceae</taxon>
        <taxon>Asteroideae</taxon>
        <taxon>Heliantheae alliance</taxon>
        <taxon>Madieae</taxon>
        <taxon>Madiinae</taxon>
        <taxon>Deinandra</taxon>
    </lineage>
</organism>
<dbReference type="Gene3D" id="1.25.10.10">
    <property type="entry name" value="Leucine-rich Repeat Variant"/>
    <property type="match status" value="1"/>
</dbReference>
<dbReference type="InterPro" id="IPR011989">
    <property type="entry name" value="ARM-like"/>
</dbReference>
<keyword evidence="4" id="KW-0808">Transferase</keyword>
<dbReference type="InterPro" id="IPR013083">
    <property type="entry name" value="Znf_RING/FYVE/PHD"/>
</dbReference>
<feature type="repeat" description="WD" evidence="5">
    <location>
        <begin position="917"/>
        <end position="951"/>
    </location>
</feature>
<proteinExistence type="predicted"/>
<reference evidence="7 8" key="1">
    <citation type="submission" date="2024-04" db="EMBL/GenBank/DDBJ databases">
        <title>The reference genome of an endangered Asteraceae, Deinandra increscens subsp. villosa, native to the Central Coast of California.</title>
        <authorList>
            <person name="Guilliams M."/>
            <person name="Hasenstab-Lehman K."/>
            <person name="Meyer R."/>
            <person name="Mcevoy S."/>
        </authorList>
    </citation>
    <scope>NUCLEOTIDE SEQUENCE [LARGE SCALE GENOMIC DNA]</scope>
    <source>
        <tissue evidence="7">Leaf</tissue>
    </source>
</reference>
<evidence type="ECO:0000256" key="3">
    <source>
        <dbReference type="ARBA" id="ARBA00012483"/>
    </source>
</evidence>
<dbReference type="InterPro" id="IPR001680">
    <property type="entry name" value="WD40_rpt"/>
</dbReference>
<dbReference type="GO" id="GO:0061630">
    <property type="term" value="F:ubiquitin protein ligase activity"/>
    <property type="evidence" value="ECO:0007669"/>
    <property type="project" value="UniProtKB-EC"/>
</dbReference>
<evidence type="ECO:0000313" key="7">
    <source>
        <dbReference type="EMBL" id="KAK9071273.1"/>
    </source>
</evidence>
<evidence type="ECO:0000256" key="5">
    <source>
        <dbReference type="PROSITE-ProRule" id="PRU00221"/>
    </source>
</evidence>
<evidence type="ECO:0000256" key="2">
    <source>
        <dbReference type="ARBA" id="ARBA00004906"/>
    </source>
</evidence>
<comment type="catalytic activity">
    <reaction evidence="1">
        <text>S-ubiquitinyl-[E2 ubiquitin-conjugating enzyme]-L-cysteine + [acceptor protein]-L-lysine = [E2 ubiquitin-conjugating enzyme]-L-cysteine + N(6)-ubiquitinyl-[acceptor protein]-L-lysine.</text>
        <dbReference type="EC" id="2.3.2.27"/>
    </reaction>
</comment>
<dbReference type="InterPro" id="IPR052858">
    <property type="entry name" value="E3_ubiquitin-ligase_LIN"/>
</dbReference>
<name>A0AAP0DHR1_9ASTR</name>
<gene>
    <name evidence="7" type="ORF">SSX86_009841</name>
</gene>
<accession>A0AAP0DHR1</accession>
<keyword evidence="5" id="KW-0853">WD repeat</keyword>
<dbReference type="Gene3D" id="3.30.40.10">
    <property type="entry name" value="Zinc/RING finger domain, C3HC4 (zinc finger)"/>
    <property type="match status" value="1"/>
</dbReference>
<dbReference type="InterPro" id="IPR055566">
    <property type="entry name" value="ARM_LIN"/>
</dbReference>
<dbReference type="Gene3D" id="2.130.10.10">
    <property type="entry name" value="YVTN repeat-like/Quinoprotein amine dehydrogenase"/>
    <property type="match status" value="2"/>
</dbReference>
<evidence type="ECO:0000313" key="8">
    <source>
        <dbReference type="Proteomes" id="UP001408789"/>
    </source>
</evidence>
<dbReference type="Pfam" id="PF23628">
    <property type="entry name" value="ARM_LIN_C"/>
    <property type="match status" value="1"/>
</dbReference>
<feature type="domain" description="U-box" evidence="6">
    <location>
        <begin position="14"/>
        <end position="89"/>
    </location>
</feature>
<dbReference type="InterPro" id="IPR056514">
    <property type="entry name" value="ARM_LIN_2nd"/>
</dbReference>
<keyword evidence="8" id="KW-1185">Reference proteome</keyword>
<dbReference type="AlphaFoldDB" id="A0AAP0DHR1"/>
<dbReference type="PROSITE" id="PS50294">
    <property type="entry name" value="WD_REPEATS_REGION"/>
    <property type="match status" value="2"/>
</dbReference>
<evidence type="ECO:0000256" key="1">
    <source>
        <dbReference type="ARBA" id="ARBA00000900"/>
    </source>
</evidence>
<dbReference type="Pfam" id="PF23654">
    <property type="entry name" value="ARM_LIN_2nd"/>
    <property type="match status" value="1"/>
</dbReference>
<protein>
    <recommendedName>
        <fullName evidence="3">RING-type E3 ubiquitin transferase</fullName>
        <ecNumber evidence="3">2.3.2.27</ecNumber>
    </recommendedName>
</protein>
<evidence type="ECO:0000256" key="4">
    <source>
        <dbReference type="ARBA" id="ARBA00022679"/>
    </source>
</evidence>
<dbReference type="SUPFAM" id="SSF50978">
    <property type="entry name" value="WD40 repeat-like"/>
    <property type="match status" value="1"/>
</dbReference>
<comment type="pathway">
    <text evidence="2">Protein modification; protein ubiquitination.</text>
</comment>
<dbReference type="SMART" id="SM00504">
    <property type="entry name" value="Ubox"/>
    <property type="match status" value="1"/>
</dbReference>
<dbReference type="SUPFAM" id="SSF57850">
    <property type="entry name" value="RING/U-box"/>
    <property type="match status" value="1"/>
</dbReference>
<dbReference type="EC" id="2.3.2.27" evidence="3"/>
<dbReference type="Proteomes" id="UP001408789">
    <property type="component" value="Unassembled WGS sequence"/>
</dbReference>
<feature type="repeat" description="WD" evidence="5">
    <location>
        <begin position="708"/>
        <end position="742"/>
    </location>
</feature>
<dbReference type="InterPro" id="IPR016024">
    <property type="entry name" value="ARM-type_fold"/>
</dbReference>
<dbReference type="Pfam" id="PF04564">
    <property type="entry name" value="U-box"/>
    <property type="match status" value="1"/>
</dbReference>
<dbReference type="InterPro" id="IPR036322">
    <property type="entry name" value="WD40_repeat_dom_sf"/>
</dbReference>
<dbReference type="InterPro" id="IPR015943">
    <property type="entry name" value="WD40/YVTN_repeat-like_dom_sf"/>
</dbReference>
<dbReference type="PANTHER" id="PTHR47446">
    <property type="entry name" value="RING-TYPE E3 UBIQUITIN TRANSFERASE"/>
    <property type="match status" value="1"/>
</dbReference>
<dbReference type="GO" id="GO:0016567">
    <property type="term" value="P:protein ubiquitination"/>
    <property type="evidence" value="ECO:0007669"/>
    <property type="project" value="InterPro"/>
</dbReference>
<evidence type="ECO:0000259" key="6">
    <source>
        <dbReference type="PROSITE" id="PS51698"/>
    </source>
</evidence>
<dbReference type="PROSITE" id="PS51698">
    <property type="entry name" value="U_BOX"/>
    <property type="match status" value="1"/>
</dbReference>
<dbReference type="PANTHER" id="PTHR47446:SF4">
    <property type="entry name" value="RING-TYPE E3 UBIQUITIN TRANSFERASE"/>
    <property type="match status" value="1"/>
</dbReference>
<dbReference type="InterPro" id="IPR045210">
    <property type="entry name" value="RING-Ubox_PUB"/>
</dbReference>
<dbReference type="CDD" id="cd16664">
    <property type="entry name" value="RING-Ubox_PUB"/>
    <property type="match status" value="1"/>
</dbReference>
<sequence length="951" mass="106414">MEDTESQISPGKHTPPKDFVCPITTLIFNDPVTLETGQTYERKAIQEWMDRGNYTCPITHQKLHNLHLPKTNYVLKRLIASWKELTPCSEFEYQETSNDHVPQSVYDRSPNTVINRSMIDGNINELRLVITDLCTSQVLKKAELAVLKIERFWQEAKMGGEIQTLLSKPSVVNGFVEILFNSVDTRVLKATVFLLCEVGSRDDGVISTLTRVYSDVECIISLFKNGLFEAVVLIYFLTPSISTFLQMDIANTLLMVVRKRESEFLKMCMNPKAASVILLAEIIENDDDNGAGLEVIKSIISGKAIECIIKCLELESAEERISAMKILLRCMQEDGKCRNLIADKAELDLVLECFLEVDDQEQFQIVQFLSELVKLNRRTFNNQILHIIKDEGAYSTMHTLLTHLQTAHTDQSPIVAGLLLQLDLLVDPRKTSIYREEAIDNLISCLKNSDSPSAQIAAADILLTLQGRFSYSGKPLVRRFLLQRAGVDKNYRSAIRSGDDQETIEEEKAAQKWEKKMAFVLVNHEGGLIFEALAEGLKSRHAEICMGCFVAATWLLHMLIRLPETGLQEFARVCLLKRFVSIFKSAKDTEDKTISMLALSSFIHDPDGLKDITIYKKDISKGLREFKKSSTLAFEMLKLLSEGSVSSIELWNHREVAQEDCSTNGVVLSIVCHKDKIFSGHSDGTIKIWTGKNTGKGKATVLRLIQEIREHTKAVTSLTVLQSENTLYSGSHDKTIRVWSIDKEDVYCEEVYDVKEHVSNLLVANSISCFIPQGAGIKVHSWSGESKLLNPSKDVKCLALVNGRLYSGCLDNSIQEIDLASGTLSCVQSGSRKVLGKGNRVNVLQVHDDLIYAASSSMEGTAFKIWNASNYDLVQSISLTSEVRTMAVGSEFIYFGCKMGILEVWSRNELVKKETLQVGTSCKVLCMALNEDEDMLVIGTSDGKIQVWGVS</sequence>
<comment type="caution">
    <text evidence="7">The sequence shown here is derived from an EMBL/GenBank/DDBJ whole genome shotgun (WGS) entry which is preliminary data.</text>
</comment>
<dbReference type="SMART" id="SM00320">
    <property type="entry name" value="WD40"/>
    <property type="match status" value="5"/>
</dbReference>
<dbReference type="SUPFAM" id="SSF48371">
    <property type="entry name" value="ARM repeat"/>
    <property type="match status" value="1"/>
</dbReference>
<dbReference type="InterPro" id="IPR003613">
    <property type="entry name" value="Ubox_domain"/>
</dbReference>
<dbReference type="PROSITE" id="PS50082">
    <property type="entry name" value="WD_REPEATS_2"/>
    <property type="match status" value="2"/>
</dbReference>
<dbReference type="Pfam" id="PF00400">
    <property type="entry name" value="WD40"/>
    <property type="match status" value="2"/>
</dbReference>
<dbReference type="EMBL" id="JBCNJP010000011">
    <property type="protein sequence ID" value="KAK9071273.1"/>
    <property type="molecule type" value="Genomic_DNA"/>
</dbReference>